<feature type="region of interest" description="Disordered" evidence="1">
    <location>
        <begin position="178"/>
        <end position="201"/>
    </location>
</feature>
<dbReference type="AlphaFoldDB" id="K3W759"/>
<dbReference type="eggNOG" id="ENOG502RXAN">
    <property type="taxonomic scope" value="Eukaryota"/>
</dbReference>
<dbReference type="VEuPathDB" id="FungiDB:PYU1_G000800"/>
<dbReference type="EnsemblProtists" id="PYU1_T000800">
    <property type="protein sequence ID" value="PYU1_T000800"/>
    <property type="gene ID" value="PYU1_G000800"/>
</dbReference>
<reference evidence="3" key="2">
    <citation type="submission" date="2010-04" db="EMBL/GenBank/DDBJ databases">
        <authorList>
            <person name="Buell R."/>
            <person name="Hamilton J."/>
            <person name="Hostetler J."/>
        </authorList>
    </citation>
    <scope>NUCLEOTIDE SEQUENCE [LARGE SCALE GENOMIC DNA]</scope>
    <source>
        <strain evidence="3">DAOM:BR144</strain>
    </source>
</reference>
<accession>K3W759</accession>
<dbReference type="Proteomes" id="UP000019132">
    <property type="component" value="Unassembled WGS sequence"/>
</dbReference>
<reference evidence="2" key="3">
    <citation type="submission" date="2015-02" db="UniProtKB">
        <authorList>
            <consortium name="EnsemblProtists"/>
        </authorList>
    </citation>
    <scope>IDENTIFICATION</scope>
    <source>
        <strain evidence="2">DAOM BR144</strain>
    </source>
</reference>
<reference evidence="3" key="1">
    <citation type="journal article" date="2010" name="Genome Biol.">
        <title>Genome sequence of the necrotrophic plant pathogen Pythium ultimum reveals original pathogenicity mechanisms and effector repertoire.</title>
        <authorList>
            <person name="Levesque C.A."/>
            <person name="Brouwer H."/>
            <person name="Cano L."/>
            <person name="Hamilton J.P."/>
            <person name="Holt C."/>
            <person name="Huitema E."/>
            <person name="Raffaele S."/>
            <person name="Robideau G.P."/>
            <person name="Thines M."/>
            <person name="Win J."/>
            <person name="Zerillo M.M."/>
            <person name="Beakes G.W."/>
            <person name="Boore J.L."/>
            <person name="Busam D."/>
            <person name="Dumas B."/>
            <person name="Ferriera S."/>
            <person name="Fuerstenberg S.I."/>
            <person name="Gachon C.M."/>
            <person name="Gaulin E."/>
            <person name="Govers F."/>
            <person name="Grenville-Briggs L."/>
            <person name="Horner N."/>
            <person name="Hostetler J."/>
            <person name="Jiang R.H."/>
            <person name="Johnson J."/>
            <person name="Krajaejun T."/>
            <person name="Lin H."/>
            <person name="Meijer H.J."/>
            <person name="Moore B."/>
            <person name="Morris P."/>
            <person name="Phuntmart V."/>
            <person name="Puiu D."/>
            <person name="Shetty J."/>
            <person name="Stajich J.E."/>
            <person name="Tripathy S."/>
            <person name="Wawra S."/>
            <person name="van West P."/>
            <person name="Whitty B.R."/>
            <person name="Coutinho P.M."/>
            <person name="Henrissat B."/>
            <person name="Martin F."/>
            <person name="Thomas P.D."/>
            <person name="Tyler B.M."/>
            <person name="De Vries R.P."/>
            <person name="Kamoun S."/>
            <person name="Yandell M."/>
            <person name="Tisserat N."/>
            <person name="Buell C.R."/>
        </authorList>
    </citation>
    <scope>NUCLEOTIDE SEQUENCE</scope>
    <source>
        <strain evidence="3">DAOM:BR144</strain>
    </source>
</reference>
<evidence type="ECO:0000313" key="3">
    <source>
        <dbReference type="Proteomes" id="UP000019132"/>
    </source>
</evidence>
<keyword evidence="3" id="KW-1185">Reference proteome</keyword>
<feature type="region of interest" description="Disordered" evidence="1">
    <location>
        <begin position="1"/>
        <end position="21"/>
    </location>
</feature>
<dbReference type="HOGENOM" id="CLU_026756_0_0_1"/>
<organism evidence="2 3">
    <name type="scientific">Globisporangium ultimum (strain ATCC 200006 / CBS 805.95 / DAOM BR144)</name>
    <name type="common">Pythium ultimum</name>
    <dbReference type="NCBI Taxonomy" id="431595"/>
    <lineage>
        <taxon>Eukaryota</taxon>
        <taxon>Sar</taxon>
        <taxon>Stramenopiles</taxon>
        <taxon>Oomycota</taxon>
        <taxon>Peronosporomycetes</taxon>
        <taxon>Pythiales</taxon>
        <taxon>Pythiaceae</taxon>
        <taxon>Globisporangium</taxon>
    </lineage>
</organism>
<dbReference type="InParanoid" id="K3W759"/>
<evidence type="ECO:0000313" key="2">
    <source>
        <dbReference type="EnsemblProtists" id="PYU1_T000800"/>
    </source>
</evidence>
<proteinExistence type="predicted"/>
<sequence>MSMRGAALFGRGETISGPVRDDNDAADAFLKKLFEEPHHSEFYANIWSDEEHEKKKKRGRRTKRFTGPLIDIAQVAHVVTTMTDFRTEYTPIQMEKCNIWADEDGASEDADSTNEEEALDYSYLSGRHSSIAIAASNAPNTIRVRSELPHRISEVSEEGSVDNATFMAVSTTPMMRLSDPLEGASDDGTVPSASDRDLKRRSNTPIVMLPSNDTRAKSMLVPSVDSAVPPPSNKNGSIVFSVVFMEEREWSWSAKFLLGIHEPIRHALFVMDRFLEQSYKQEQMTVLGNHVLEFFTWFKTYFVEYLKCQHELKTSVLHPLIKLKYSTKQEILKTYEEIYQFLAQIQQQERQLCTSVGVKDPSIWLVRLEALQKEIRKLNMTLHAVLNLEEKTLHPALSTAFTEKTFHQYVMPRVFRSIKAKRVVVPWILERSKVWGGEAEQQSIQGMLPFSAKFLYRKIWRPYFMSNVAGAMKNLNEFVDNSSTLISAGGRKADGGVCAIQ</sequence>
<evidence type="ECO:0000256" key="1">
    <source>
        <dbReference type="SAM" id="MobiDB-lite"/>
    </source>
</evidence>
<dbReference type="EMBL" id="GL376620">
    <property type="status" value="NOT_ANNOTATED_CDS"/>
    <property type="molecule type" value="Genomic_DNA"/>
</dbReference>
<protein>
    <submittedName>
        <fullName evidence="2">Uncharacterized protein</fullName>
    </submittedName>
</protein>
<dbReference type="OMA" id="GIHEPIR"/>
<name>K3W759_GLOUD</name>